<feature type="domain" description="Metallo-beta-lactamase" evidence="1">
    <location>
        <begin position="12"/>
        <end position="72"/>
    </location>
</feature>
<dbReference type="InterPro" id="IPR036866">
    <property type="entry name" value="RibonucZ/Hydroxyglut_hydro"/>
</dbReference>
<accession>A0A328B575</accession>
<evidence type="ECO:0000313" key="3">
    <source>
        <dbReference type="Proteomes" id="UP000248553"/>
    </source>
</evidence>
<keyword evidence="3" id="KW-1185">Reference proteome</keyword>
<organism evidence="2 3">
    <name type="scientific">Hymenobacter edaphi</name>
    <dbReference type="NCBI Taxonomy" id="2211146"/>
    <lineage>
        <taxon>Bacteria</taxon>
        <taxon>Pseudomonadati</taxon>
        <taxon>Bacteroidota</taxon>
        <taxon>Cytophagia</taxon>
        <taxon>Cytophagales</taxon>
        <taxon>Hymenobacteraceae</taxon>
        <taxon>Hymenobacter</taxon>
    </lineage>
</organism>
<comment type="caution">
    <text evidence="2">The sequence shown here is derived from an EMBL/GenBank/DDBJ whole genome shotgun (WGS) entry which is preliminary data.</text>
</comment>
<evidence type="ECO:0000313" key="2">
    <source>
        <dbReference type="EMBL" id="RAK62562.1"/>
    </source>
</evidence>
<dbReference type="PANTHER" id="PTHR30619:SF1">
    <property type="entry name" value="RECOMBINATION PROTEIN 2"/>
    <property type="match status" value="1"/>
</dbReference>
<dbReference type="AlphaFoldDB" id="A0A328B575"/>
<protein>
    <recommendedName>
        <fullName evidence="1">Metallo-beta-lactamase domain-containing protein</fullName>
    </recommendedName>
</protein>
<dbReference type="InterPro" id="IPR001279">
    <property type="entry name" value="Metallo-B-lactamas"/>
</dbReference>
<reference evidence="3" key="1">
    <citation type="submission" date="2018-05" db="EMBL/GenBank/DDBJ databases">
        <authorList>
            <person name="Nie L."/>
        </authorList>
    </citation>
    <scope>NUCLEOTIDE SEQUENCE [LARGE SCALE GENOMIC DNA]</scope>
    <source>
        <strain evidence="3">NL</strain>
    </source>
</reference>
<proteinExistence type="predicted"/>
<dbReference type="Pfam" id="PF00753">
    <property type="entry name" value="Lactamase_B"/>
    <property type="match status" value="1"/>
</dbReference>
<gene>
    <name evidence="2" type="ORF">DLM85_23010</name>
</gene>
<dbReference type="InterPro" id="IPR052159">
    <property type="entry name" value="Competence_DNA_uptake"/>
</dbReference>
<dbReference type="EMBL" id="QHKM01000013">
    <property type="protein sequence ID" value="RAK62562.1"/>
    <property type="molecule type" value="Genomic_DNA"/>
</dbReference>
<sequence length="409" mass="45459">MATFIEIYLLPARNGDCLLLQYSTGVRLLVDAGYKSTYTKYLKPRLLQWARQGRTLDYCIITHIDADHIEGAYKGLLPENQAAGSPQVIYINQVWHNGYRHLRPSNGQTILSTRTDEAILRSLVNRQPVGEMSAADTGPRLLNAKQGTSLSAQLVKYGYAWNTAVNEGPLVVPFAAQLAPGLSCRLVSPTVAGLAKLASRWETELAKMGVRARQESSPLMEEAYEFWQQTERWLPSTGPRPIAAVAPASPQAYLRAAFTEDKSPINGSSLAFVLEMQELRLLLLGDAHPSVVLAELTRAYGGHQDKPWWFAAIKLSHHGSFSNNSPTLLQATDSDCYLISTDGGRHHHPDLATLAWIVTRPLTRPGQIRKLCCNYLTPSIAQFNRIDWQQTYHYTITVLDPDQPLILTA</sequence>
<dbReference type="Gene3D" id="3.60.15.10">
    <property type="entry name" value="Ribonuclease Z/Hydroxyacylglutathione hydrolase-like"/>
    <property type="match status" value="1"/>
</dbReference>
<dbReference type="PANTHER" id="PTHR30619">
    <property type="entry name" value="DNA INTERNALIZATION/COMPETENCE PROTEIN COMEC/REC2"/>
    <property type="match status" value="1"/>
</dbReference>
<dbReference type="SUPFAM" id="SSF56281">
    <property type="entry name" value="Metallo-hydrolase/oxidoreductase"/>
    <property type="match status" value="1"/>
</dbReference>
<dbReference type="RefSeq" id="WP_111480538.1">
    <property type="nucleotide sequence ID" value="NZ_QHKM01000013.1"/>
</dbReference>
<dbReference type="Proteomes" id="UP000248553">
    <property type="component" value="Unassembled WGS sequence"/>
</dbReference>
<name>A0A328B575_9BACT</name>
<dbReference type="OrthoDB" id="418728at2"/>
<evidence type="ECO:0000259" key="1">
    <source>
        <dbReference type="Pfam" id="PF00753"/>
    </source>
</evidence>